<feature type="compositionally biased region" description="Basic and acidic residues" evidence="1">
    <location>
        <begin position="40"/>
        <end position="56"/>
    </location>
</feature>
<evidence type="ECO:0008006" key="4">
    <source>
        <dbReference type="Google" id="ProtNLM"/>
    </source>
</evidence>
<accession>A0AAW0PZD2</accession>
<dbReference type="EMBL" id="JBBPFD010000003">
    <property type="protein sequence ID" value="KAK7933596.1"/>
    <property type="molecule type" value="Genomic_DNA"/>
</dbReference>
<reference evidence="3" key="1">
    <citation type="submission" date="2024-04" db="EMBL/GenBank/DDBJ databases">
        <title>Salinicola lusitanus LLJ914,a marine bacterium isolated from the Okinawa Trough.</title>
        <authorList>
            <person name="Li J."/>
        </authorList>
    </citation>
    <scope>NUCLEOTIDE SEQUENCE [LARGE SCALE GENOMIC DNA]</scope>
</reference>
<keyword evidence="3" id="KW-1185">Reference proteome</keyword>
<gene>
    <name evidence="2" type="ORF">WMY93_004492</name>
</gene>
<feature type="region of interest" description="Disordered" evidence="1">
    <location>
        <begin position="1"/>
        <end position="61"/>
    </location>
</feature>
<sequence length="226" mass="25236">MQKPKSKDKTKPTAEKQASNAAKPAEADASPPGSDSDTDATTRDTREPQAGERTTDHAAYLENRSRRCNLRVVGLPEGMEGQDILAYMETWIPGHLNLTTKAGKVKLDRAHRSLAPKPTGNQHSKPVILKFHNFNDKQRVMAAAKRQATDQSRPRDQLNVSFFNDFSARVVKQRKAFDEVKSRLRAKKVDYALLYPATLRINVDGMIKRFNSPEEASSFADSMADP</sequence>
<dbReference type="InterPro" id="IPR004244">
    <property type="entry name" value="Transposase_22"/>
</dbReference>
<organism evidence="2 3">
    <name type="scientific">Mugilogobius chulae</name>
    <name type="common">yellowstripe goby</name>
    <dbReference type="NCBI Taxonomy" id="88201"/>
    <lineage>
        <taxon>Eukaryota</taxon>
        <taxon>Metazoa</taxon>
        <taxon>Chordata</taxon>
        <taxon>Craniata</taxon>
        <taxon>Vertebrata</taxon>
        <taxon>Euteleostomi</taxon>
        <taxon>Actinopterygii</taxon>
        <taxon>Neopterygii</taxon>
        <taxon>Teleostei</taxon>
        <taxon>Neoteleostei</taxon>
        <taxon>Acanthomorphata</taxon>
        <taxon>Gobiaria</taxon>
        <taxon>Gobiiformes</taxon>
        <taxon>Gobioidei</taxon>
        <taxon>Gobiidae</taxon>
        <taxon>Gobionellinae</taxon>
        <taxon>Mugilogobius</taxon>
    </lineage>
</organism>
<evidence type="ECO:0000256" key="1">
    <source>
        <dbReference type="SAM" id="MobiDB-lite"/>
    </source>
</evidence>
<dbReference type="InterPro" id="IPR042566">
    <property type="entry name" value="L1_C"/>
</dbReference>
<dbReference type="Gene3D" id="3.30.250.20">
    <property type="entry name" value="L1 transposable element, C-terminal domain"/>
    <property type="match status" value="1"/>
</dbReference>
<dbReference type="AlphaFoldDB" id="A0AAW0PZD2"/>
<dbReference type="PANTHER" id="PTHR11505">
    <property type="entry name" value="L1 TRANSPOSABLE ELEMENT-RELATED"/>
    <property type="match status" value="1"/>
</dbReference>
<name>A0AAW0PZD2_9GOBI</name>
<evidence type="ECO:0000313" key="2">
    <source>
        <dbReference type="EMBL" id="KAK7933596.1"/>
    </source>
</evidence>
<proteinExistence type="predicted"/>
<comment type="caution">
    <text evidence="2">The sequence shown here is derived from an EMBL/GenBank/DDBJ whole genome shotgun (WGS) entry which is preliminary data.</text>
</comment>
<protein>
    <recommendedName>
        <fullName evidence="4">LINE-1 type transposase domain-containing protein 1</fullName>
    </recommendedName>
</protein>
<dbReference type="Proteomes" id="UP001460270">
    <property type="component" value="Unassembled WGS sequence"/>
</dbReference>
<dbReference type="Gene3D" id="3.30.70.1820">
    <property type="entry name" value="L1 transposable element, RRM domain"/>
    <property type="match status" value="1"/>
</dbReference>
<feature type="compositionally biased region" description="Basic and acidic residues" evidence="1">
    <location>
        <begin position="1"/>
        <end position="14"/>
    </location>
</feature>
<evidence type="ECO:0000313" key="3">
    <source>
        <dbReference type="Proteomes" id="UP001460270"/>
    </source>
</evidence>